<protein>
    <recommendedName>
        <fullName evidence="3">Proteasome subunit alpha type</fullName>
    </recommendedName>
</protein>
<keyword evidence="1 2" id="KW-0647">Proteasome</keyword>
<dbReference type="InterPro" id="IPR000426">
    <property type="entry name" value="Proteasome_asu_N"/>
</dbReference>
<dbReference type="PANTHER" id="PTHR11599">
    <property type="entry name" value="PROTEASOME SUBUNIT ALPHA/BETA"/>
    <property type="match status" value="1"/>
</dbReference>
<evidence type="ECO:0000256" key="2">
    <source>
        <dbReference type="PROSITE-ProRule" id="PRU00808"/>
    </source>
</evidence>
<comment type="subunit">
    <text evidence="3">The 26S proteasome consists of a 20S proteasome core and two 19S regulatory subunits.</text>
</comment>
<dbReference type="GO" id="GO:0005737">
    <property type="term" value="C:cytoplasm"/>
    <property type="evidence" value="ECO:0007669"/>
    <property type="project" value="UniProtKB-SubCell"/>
</dbReference>
<dbReference type="GO" id="GO:0006511">
    <property type="term" value="P:ubiquitin-dependent protein catabolic process"/>
    <property type="evidence" value="ECO:0007669"/>
    <property type="project" value="InterPro"/>
</dbReference>
<dbReference type="GO" id="GO:0019773">
    <property type="term" value="C:proteasome core complex, alpha-subunit complex"/>
    <property type="evidence" value="ECO:0007669"/>
    <property type="project" value="UniProtKB-UniRule"/>
</dbReference>
<dbReference type="Proteomes" id="UP000187209">
    <property type="component" value="Unassembled WGS sequence"/>
</dbReference>
<dbReference type="Pfam" id="PF10584">
    <property type="entry name" value="Proteasome_A_N"/>
    <property type="match status" value="1"/>
</dbReference>
<evidence type="ECO:0000256" key="3">
    <source>
        <dbReference type="RuleBase" id="RU000551"/>
    </source>
</evidence>
<dbReference type="EMBL" id="MPUH01001438">
    <property type="protein sequence ID" value="OMJ67775.1"/>
    <property type="molecule type" value="Genomic_DNA"/>
</dbReference>
<proteinExistence type="inferred from homology"/>
<evidence type="ECO:0000313" key="5">
    <source>
        <dbReference type="EMBL" id="OMJ67775.1"/>
    </source>
</evidence>
<dbReference type="Gene3D" id="3.60.20.10">
    <property type="entry name" value="Glutamine Phosphoribosylpyrophosphate, subunit 1, domain 1"/>
    <property type="match status" value="1"/>
</dbReference>
<comment type="subcellular location">
    <subcellularLocation>
        <location evidence="3">Cytoplasm</location>
    </subcellularLocation>
    <subcellularLocation>
        <location evidence="3">Nucleus</location>
    </subcellularLocation>
</comment>
<dbReference type="SUPFAM" id="SSF56235">
    <property type="entry name" value="N-terminal nucleophile aminohydrolases (Ntn hydrolases)"/>
    <property type="match status" value="1"/>
</dbReference>
<evidence type="ECO:0000259" key="4">
    <source>
        <dbReference type="PROSITE" id="PS00388"/>
    </source>
</evidence>
<dbReference type="Pfam" id="PF00227">
    <property type="entry name" value="Proteasome"/>
    <property type="match status" value="1"/>
</dbReference>
<dbReference type="PROSITE" id="PS51475">
    <property type="entry name" value="PROTEASOME_ALPHA_2"/>
    <property type="match status" value="1"/>
</dbReference>
<dbReference type="OrthoDB" id="286932at2759"/>
<dbReference type="GO" id="GO:0005634">
    <property type="term" value="C:nucleus"/>
    <property type="evidence" value="ECO:0007669"/>
    <property type="project" value="UniProtKB-SubCell"/>
</dbReference>
<accession>A0A1R2ATJ3</accession>
<dbReference type="CDD" id="cd03750">
    <property type="entry name" value="proteasome_alpha_type_2"/>
    <property type="match status" value="1"/>
</dbReference>
<dbReference type="NCBIfam" id="NF003075">
    <property type="entry name" value="PRK03996.1"/>
    <property type="match status" value="1"/>
</dbReference>
<dbReference type="InterPro" id="IPR050115">
    <property type="entry name" value="Proteasome_alpha"/>
</dbReference>
<keyword evidence="6" id="KW-1185">Reference proteome</keyword>
<name>A0A1R2ATJ3_9CILI</name>
<feature type="domain" description="Proteasome alpha-type subunits" evidence="4">
    <location>
        <begin position="4"/>
        <end position="26"/>
    </location>
</feature>
<keyword evidence="3" id="KW-0963">Cytoplasm</keyword>
<dbReference type="InterPro" id="IPR029055">
    <property type="entry name" value="Ntn_hydrolases_N"/>
</dbReference>
<comment type="similarity">
    <text evidence="2 3">Belongs to the peptidase T1A family.</text>
</comment>
<comment type="caution">
    <text evidence="5">The sequence shown here is derived from an EMBL/GenBank/DDBJ whole genome shotgun (WGS) entry which is preliminary data.</text>
</comment>
<reference evidence="5 6" key="1">
    <citation type="submission" date="2016-11" db="EMBL/GenBank/DDBJ databases">
        <title>The macronuclear genome of Stentor coeruleus: a giant cell with tiny introns.</title>
        <authorList>
            <person name="Slabodnick M."/>
            <person name="Ruby J.G."/>
            <person name="Reiff S.B."/>
            <person name="Swart E.C."/>
            <person name="Gosai S."/>
            <person name="Prabakaran S."/>
            <person name="Witkowska E."/>
            <person name="Larue G.E."/>
            <person name="Fisher S."/>
            <person name="Freeman R.M."/>
            <person name="Gunawardena J."/>
            <person name="Chu W."/>
            <person name="Stover N.A."/>
            <person name="Gregory B.D."/>
            <person name="Nowacki M."/>
            <person name="Derisi J."/>
            <person name="Roy S.W."/>
            <person name="Marshall W.F."/>
            <person name="Sood P."/>
        </authorList>
    </citation>
    <scope>NUCLEOTIDE SEQUENCE [LARGE SCALE GENOMIC DNA]</scope>
    <source>
        <strain evidence="5">WM001</strain>
    </source>
</reference>
<evidence type="ECO:0000313" key="6">
    <source>
        <dbReference type="Proteomes" id="UP000187209"/>
    </source>
</evidence>
<dbReference type="PROSITE" id="PS00388">
    <property type="entry name" value="PROTEASOME_ALPHA_1"/>
    <property type="match status" value="1"/>
</dbReference>
<dbReference type="SMART" id="SM00948">
    <property type="entry name" value="Proteasome_A_N"/>
    <property type="match status" value="1"/>
</dbReference>
<sequence length="233" mass="25692">MASSKFSLTTFSSQGKLHQIEYALVAVEKGDTCLGIKAKNGVVLATEKKLSSILVDESSVSKAGAISRHIGASYSGISADFRVLLQKARKYAIQYHSTYHEDVPSSQLCQELSTVVQEYTQSGGVRPFGISMLMAGYDYEGPHLYQIDPSGAFFSWKAAAIGKNMGNAKSFLEKRFSEDQELEDAIHTALLTLKEGFEGEMNERNIEVAVVGPDRVFRILPQHEVRDYLAEVQ</sequence>
<evidence type="ECO:0000256" key="1">
    <source>
        <dbReference type="ARBA" id="ARBA00022942"/>
    </source>
</evidence>
<gene>
    <name evidence="5" type="ORF">SteCoe_34973</name>
</gene>
<dbReference type="InterPro" id="IPR023332">
    <property type="entry name" value="Proteasome_alpha-type"/>
</dbReference>
<dbReference type="InterPro" id="IPR001353">
    <property type="entry name" value="Proteasome_sua/b"/>
</dbReference>
<keyword evidence="3" id="KW-0539">Nucleus</keyword>
<organism evidence="5 6">
    <name type="scientific">Stentor coeruleus</name>
    <dbReference type="NCBI Taxonomy" id="5963"/>
    <lineage>
        <taxon>Eukaryota</taxon>
        <taxon>Sar</taxon>
        <taxon>Alveolata</taxon>
        <taxon>Ciliophora</taxon>
        <taxon>Postciliodesmatophora</taxon>
        <taxon>Heterotrichea</taxon>
        <taxon>Heterotrichida</taxon>
        <taxon>Stentoridae</taxon>
        <taxon>Stentor</taxon>
    </lineage>
</organism>
<dbReference type="AlphaFoldDB" id="A0A1R2ATJ3"/>